<evidence type="ECO:0000313" key="10">
    <source>
        <dbReference type="EMBL" id="VDN84123.1"/>
    </source>
</evidence>
<dbReference type="PANTHER" id="PTHR43104">
    <property type="entry name" value="L-2-HYDROXYGLUTARATE DEHYDROGENASE, MITOCHONDRIAL"/>
    <property type="match status" value="1"/>
</dbReference>
<dbReference type="EMBL" id="UZAD01000605">
    <property type="protein sequence ID" value="VDN84123.1"/>
    <property type="molecule type" value="Genomic_DNA"/>
</dbReference>
<organism evidence="12">
    <name type="scientific">Brugia pahangi</name>
    <name type="common">Filarial nematode worm</name>
    <dbReference type="NCBI Taxonomy" id="6280"/>
    <lineage>
        <taxon>Eukaryota</taxon>
        <taxon>Metazoa</taxon>
        <taxon>Ecdysozoa</taxon>
        <taxon>Nematoda</taxon>
        <taxon>Chromadorea</taxon>
        <taxon>Rhabditida</taxon>
        <taxon>Spirurina</taxon>
        <taxon>Spiruromorpha</taxon>
        <taxon>Filarioidea</taxon>
        <taxon>Onchocercidae</taxon>
        <taxon>Brugia</taxon>
    </lineage>
</organism>
<evidence type="ECO:0000256" key="7">
    <source>
        <dbReference type="ARBA" id="ARBA00038878"/>
    </source>
</evidence>
<sequence>MNISSFRLPVIPRISSDFWTSIFSRSKGIASAAAGSTTSEFDVVVAGGGIVGCATARQLKIKNPELKVALLEKEDHLAFHQSGHNSGVLHAGIYYAPGSLKAKLCVRGIDLAYKYCDEHKVPYKRIGKLIVAVEPIEVPRLENLFQRAEKNGCRSIKMIGGSEIKNYAPFCKGLKALWSPYTGIIDWGLVTKSYAEDFQNRGGVVYTKYPLKTLLLVGESKKENMVNDYPVMIESELSLVAVVFPFITMISVLTYVGKLQPKIRCKYLITCCGLQSDRIAKLSGGLPDPKIVPFRGEYLLLTSEEKKKLVTTNVYPVPDPRLPFLGVHFTPRMNGDVWLGPNAVLAYKREGYKYSQISVPDLYDALTYRGTRKLILKFFGYGMKELYRGIWIRAQVKQLQRFMPNLKISDITRGPAGVRAQAVDLNGNLVDDFIFDCGEGELNQYVLHVRNAPSPGATSSLAIAEMICEKASTTFGLKH</sequence>
<dbReference type="Gene3D" id="3.50.50.60">
    <property type="entry name" value="FAD/NAD(P)-binding domain"/>
    <property type="match status" value="1"/>
</dbReference>
<accession>A0A0N4T437</accession>
<dbReference type="InterPro" id="IPR036188">
    <property type="entry name" value="FAD/NAD-bd_sf"/>
</dbReference>
<evidence type="ECO:0000256" key="3">
    <source>
        <dbReference type="ARBA" id="ARBA00022827"/>
    </source>
</evidence>
<evidence type="ECO:0000313" key="12">
    <source>
        <dbReference type="WBParaSite" id="BPAG_0000296701-mRNA-1"/>
    </source>
</evidence>
<reference evidence="12" key="1">
    <citation type="submission" date="2017-02" db="UniProtKB">
        <authorList>
            <consortium name="WormBaseParasite"/>
        </authorList>
    </citation>
    <scope>IDENTIFICATION</scope>
</reference>
<keyword evidence="3" id="KW-0274">FAD</keyword>
<dbReference type="STRING" id="6280.A0A0N4T437"/>
<comment type="catalytic activity">
    <reaction evidence="5">
        <text>(S)-2-hydroxyglutarate + A = 2-oxoglutarate + AH2</text>
        <dbReference type="Rhea" id="RHEA:21252"/>
        <dbReference type="ChEBI" id="CHEBI:13193"/>
        <dbReference type="ChEBI" id="CHEBI:16782"/>
        <dbReference type="ChEBI" id="CHEBI:16810"/>
        <dbReference type="ChEBI" id="CHEBI:17499"/>
        <dbReference type="EC" id="1.1.99.2"/>
    </reaction>
</comment>
<dbReference type="Proteomes" id="UP000278627">
    <property type="component" value="Unassembled WGS sequence"/>
</dbReference>
<dbReference type="Pfam" id="PF01266">
    <property type="entry name" value="DAO"/>
    <property type="match status" value="1"/>
</dbReference>
<evidence type="ECO:0000256" key="2">
    <source>
        <dbReference type="ARBA" id="ARBA00022630"/>
    </source>
</evidence>
<evidence type="ECO:0000256" key="6">
    <source>
        <dbReference type="ARBA" id="ARBA00037941"/>
    </source>
</evidence>
<evidence type="ECO:0000256" key="4">
    <source>
        <dbReference type="ARBA" id="ARBA00023002"/>
    </source>
</evidence>
<evidence type="ECO:0000256" key="8">
    <source>
        <dbReference type="ARBA" id="ARBA00041137"/>
    </source>
</evidence>
<comment type="cofactor">
    <cofactor evidence="1">
        <name>FAD</name>
        <dbReference type="ChEBI" id="CHEBI:57692"/>
    </cofactor>
</comment>
<dbReference type="AlphaFoldDB" id="A0A0N4T437"/>
<keyword evidence="11" id="KW-1185">Reference proteome</keyword>
<evidence type="ECO:0000256" key="1">
    <source>
        <dbReference type="ARBA" id="ARBA00001974"/>
    </source>
</evidence>
<gene>
    <name evidence="10" type="ORF">BPAG_LOCUS2937</name>
</gene>
<proteinExistence type="inferred from homology"/>
<dbReference type="WBParaSite" id="BPAG_0000296701-mRNA-1">
    <property type="protein sequence ID" value="BPAG_0000296701-mRNA-1"/>
    <property type="gene ID" value="BPAG_0000296701"/>
</dbReference>
<dbReference type="EC" id="1.1.99.2" evidence="7"/>
<dbReference type="PANTHER" id="PTHR43104:SF2">
    <property type="entry name" value="L-2-HYDROXYGLUTARATE DEHYDROGENASE, MITOCHONDRIAL"/>
    <property type="match status" value="1"/>
</dbReference>
<dbReference type="GO" id="GO:0047545">
    <property type="term" value="F:(S)-2-hydroxyglutarate dehydrogenase activity"/>
    <property type="evidence" value="ECO:0007669"/>
    <property type="project" value="UniProtKB-EC"/>
</dbReference>
<dbReference type="Gene3D" id="3.30.9.10">
    <property type="entry name" value="D-Amino Acid Oxidase, subunit A, domain 2"/>
    <property type="match status" value="1"/>
</dbReference>
<comment type="similarity">
    <text evidence="6">Belongs to the L2HGDH family.</text>
</comment>
<protein>
    <recommendedName>
        <fullName evidence="8">L-2-hydroxyglutarate dehydrogenase, mitochondrial</fullName>
        <ecNumber evidence="7">1.1.99.2</ecNumber>
    </recommendedName>
</protein>
<evidence type="ECO:0000259" key="9">
    <source>
        <dbReference type="Pfam" id="PF01266"/>
    </source>
</evidence>
<name>A0A0N4T437_BRUPA</name>
<reference evidence="10 11" key="2">
    <citation type="submission" date="2018-11" db="EMBL/GenBank/DDBJ databases">
        <authorList>
            <consortium name="Pathogen Informatics"/>
        </authorList>
    </citation>
    <scope>NUCLEOTIDE SEQUENCE [LARGE SCALE GENOMIC DNA]</scope>
</reference>
<keyword evidence="2" id="KW-0285">Flavoprotein</keyword>
<feature type="domain" description="FAD dependent oxidoreductase" evidence="9">
    <location>
        <begin position="42"/>
        <end position="469"/>
    </location>
</feature>
<dbReference type="SUPFAM" id="SSF51905">
    <property type="entry name" value="FAD/NAD(P)-binding domain"/>
    <property type="match status" value="1"/>
</dbReference>
<dbReference type="InterPro" id="IPR006076">
    <property type="entry name" value="FAD-dep_OxRdtase"/>
</dbReference>
<evidence type="ECO:0000313" key="11">
    <source>
        <dbReference type="Proteomes" id="UP000278627"/>
    </source>
</evidence>
<keyword evidence="4" id="KW-0560">Oxidoreductase</keyword>
<evidence type="ECO:0000256" key="5">
    <source>
        <dbReference type="ARBA" id="ARBA00036066"/>
    </source>
</evidence>